<organism evidence="3 4">
    <name type="scientific">Streptomyces chiangmaiensis</name>
    <dbReference type="NCBI Taxonomy" id="766497"/>
    <lineage>
        <taxon>Bacteria</taxon>
        <taxon>Bacillati</taxon>
        <taxon>Actinomycetota</taxon>
        <taxon>Actinomycetes</taxon>
        <taxon>Kitasatosporales</taxon>
        <taxon>Streptomycetaceae</taxon>
        <taxon>Streptomyces</taxon>
    </lineage>
</organism>
<dbReference type="Proteomes" id="UP001333996">
    <property type="component" value="Unassembled WGS sequence"/>
</dbReference>
<accession>A0ABU7FNL8</accession>
<reference evidence="3" key="1">
    <citation type="submission" date="2024-01" db="EMBL/GenBank/DDBJ databases">
        <title>First draft genome sequence data of TA4-1, the type strain of Gram-positive actinobacterium Streptomyces chiangmaiensis.</title>
        <authorList>
            <person name="Yasawong M."/>
            <person name="Nantapong N."/>
        </authorList>
    </citation>
    <scope>NUCLEOTIDE SEQUENCE</scope>
    <source>
        <strain evidence="3">TA4-1</strain>
    </source>
</reference>
<dbReference type="Gene3D" id="3.30.470.20">
    <property type="entry name" value="ATP-grasp fold, B domain"/>
    <property type="match status" value="1"/>
</dbReference>
<dbReference type="EMBL" id="JAYWVC010000091">
    <property type="protein sequence ID" value="MED7824988.1"/>
    <property type="molecule type" value="Genomic_DNA"/>
</dbReference>
<sequence>MTAAARPVLVVAERLDASADMVVDELTKRDVPVLRFDVAAFPQQLTLTAGHAPAEWGWTGMLDDGRRTAARLEDVRAVYWRRPGRPVIADAVPEPYATWAQNQADAALLNVLAALPGARWINNPHHDRVAAHKPQQLVVATCCGLRVPRSLITNDPDAARDFAKQVNGPLICKPVLGGRLPVDEGRQLMVATHYVDPAAFDDSIRTTAHYFQEAIEKAYEVRLVAVADKVFGGTLHTSSEKARTDWRTDYEHITYGTLDVPEDVAAAVRRFLAYYGIVFGSFDFAVTPAGEWVFFENNPAGTWAWVENRTGLPIAAAHADYLRGARE</sequence>
<dbReference type="PROSITE" id="PS50975">
    <property type="entry name" value="ATP_GRASP"/>
    <property type="match status" value="1"/>
</dbReference>
<evidence type="ECO:0000256" key="1">
    <source>
        <dbReference type="PROSITE-ProRule" id="PRU00409"/>
    </source>
</evidence>
<protein>
    <submittedName>
        <fullName evidence="3">ATP-grasp ribosomal peptide maturase</fullName>
    </submittedName>
</protein>
<dbReference type="InterPro" id="IPR026449">
    <property type="entry name" value="GRASP_SAV_5884"/>
</dbReference>
<dbReference type="PANTHER" id="PTHR21621">
    <property type="entry name" value="RIBOSOMAL PROTEIN S6 MODIFICATION PROTEIN"/>
    <property type="match status" value="1"/>
</dbReference>
<evidence type="ECO:0000313" key="3">
    <source>
        <dbReference type="EMBL" id="MED7824988.1"/>
    </source>
</evidence>
<dbReference type="NCBIfam" id="TIGR04187">
    <property type="entry name" value="GRASP_SAV_5884"/>
    <property type="match status" value="1"/>
</dbReference>
<gene>
    <name evidence="3" type="primary">tgmB</name>
    <name evidence="3" type="ORF">VXC91_24100</name>
</gene>
<proteinExistence type="predicted"/>
<keyword evidence="4" id="KW-1185">Reference proteome</keyword>
<name>A0ABU7FNL8_9ACTN</name>
<dbReference type="InterPro" id="IPR011761">
    <property type="entry name" value="ATP-grasp"/>
</dbReference>
<dbReference type="RefSeq" id="WP_329509412.1">
    <property type="nucleotide sequence ID" value="NZ_BAAAYZ010000063.1"/>
</dbReference>
<dbReference type="Pfam" id="PF21068">
    <property type="entry name" value="ATPgraspMvdD"/>
    <property type="match status" value="1"/>
</dbReference>
<keyword evidence="1" id="KW-0067">ATP-binding</keyword>
<dbReference type="InterPro" id="IPR048936">
    <property type="entry name" value="MvdD-like_ATPgrasp"/>
</dbReference>
<dbReference type="PANTHER" id="PTHR21621:SF0">
    <property type="entry name" value="BETA-CITRYLGLUTAMATE SYNTHASE B-RELATED"/>
    <property type="match status" value="1"/>
</dbReference>
<comment type="caution">
    <text evidence="3">The sequence shown here is derived from an EMBL/GenBank/DDBJ whole genome shotgun (WGS) entry which is preliminary data.</text>
</comment>
<keyword evidence="1" id="KW-0547">Nucleotide-binding</keyword>
<evidence type="ECO:0000313" key="4">
    <source>
        <dbReference type="Proteomes" id="UP001333996"/>
    </source>
</evidence>
<evidence type="ECO:0000259" key="2">
    <source>
        <dbReference type="PROSITE" id="PS50975"/>
    </source>
</evidence>
<dbReference type="SUPFAM" id="SSF56059">
    <property type="entry name" value="Glutathione synthetase ATP-binding domain-like"/>
    <property type="match status" value="1"/>
</dbReference>
<feature type="domain" description="ATP-grasp" evidence="2">
    <location>
        <begin position="137"/>
        <end position="323"/>
    </location>
</feature>